<dbReference type="SMART" id="SM00856">
    <property type="entry name" value="PMEI"/>
    <property type="match status" value="1"/>
</dbReference>
<dbReference type="Gene3D" id="1.20.140.40">
    <property type="entry name" value="Invertase/pectin methylesterase inhibitor family protein"/>
    <property type="match status" value="1"/>
</dbReference>
<dbReference type="GO" id="GO:0004857">
    <property type="term" value="F:enzyme inhibitor activity"/>
    <property type="evidence" value="ECO:0007669"/>
    <property type="project" value="InterPro"/>
</dbReference>
<evidence type="ECO:0000313" key="11">
    <source>
        <dbReference type="Proteomes" id="UP001372338"/>
    </source>
</evidence>
<dbReference type="Gene3D" id="2.160.20.10">
    <property type="entry name" value="Single-stranded right-handed beta-helix, Pectin lyase-like"/>
    <property type="match status" value="2"/>
</dbReference>
<dbReference type="GO" id="GO:0045490">
    <property type="term" value="P:pectin catabolic process"/>
    <property type="evidence" value="ECO:0007669"/>
    <property type="project" value="UniProtKB-UniRule"/>
</dbReference>
<dbReference type="SUPFAM" id="SSF51126">
    <property type="entry name" value="Pectin lyase-like"/>
    <property type="match status" value="1"/>
</dbReference>
<dbReference type="InterPro" id="IPR035513">
    <property type="entry name" value="Invertase/methylesterase_inhib"/>
</dbReference>
<evidence type="ECO:0000259" key="9">
    <source>
        <dbReference type="SMART" id="SM00856"/>
    </source>
</evidence>
<comment type="catalytic activity">
    <reaction evidence="8">
        <text>[(1-&gt;4)-alpha-D-galacturonosyl methyl ester](n) + n H2O = [(1-&gt;4)-alpha-D-galacturonosyl](n) + n methanol + n H(+)</text>
        <dbReference type="Rhea" id="RHEA:22380"/>
        <dbReference type="Rhea" id="RHEA-COMP:14570"/>
        <dbReference type="Rhea" id="RHEA-COMP:14573"/>
        <dbReference type="ChEBI" id="CHEBI:15377"/>
        <dbReference type="ChEBI" id="CHEBI:15378"/>
        <dbReference type="ChEBI" id="CHEBI:17790"/>
        <dbReference type="ChEBI" id="CHEBI:140522"/>
        <dbReference type="ChEBI" id="CHEBI:140523"/>
        <dbReference type="EC" id="3.1.1.11"/>
    </reaction>
</comment>
<reference evidence="10 11" key="1">
    <citation type="submission" date="2024-01" db="EMBL/GenBank/DDBJ databases">
        <title>The genomes of 5 underutilized Papilionoideae crops provide insights into root nodulation and disease resistanc.</title>
        <authorList>
            <person name="Yuan L."/>
        </authorList>
    </citation>
    <scope>NUCLEOTIDE SEQUENCE [LARGE SCALE GENOMIC DNA]</scope>
    <source>
        <strain evidence="10">ZHUSHIDOU_FW_LH</strain>
        <tissue evidence="10">Leaf</tissue>
    </source>
</reference>
<dbReference type="GO" id="GO:0042545">
    <property type="term" value="P:cell wall modification"/>
    <property type="evidence" value="ECO:0007669"/>
    <property type="project" value="UniProtKB-UniRule"/>
</dbReference>
<dbReference type="InterPro" id="IPR018040">
    <property type="entry name" value="Pectinesterase_Tyr_AS"/>
</dbReference>
<evidence type="ECO:0000256" key="3">
    <source>
        <dbReference type="ARBA" id="ARBA00006027"/>
    </source>
</evidence>
<evidence type="ECO:0000256" key="8">
    <source>
        <dbReference type="RuleBase" id="RU000589"/>
    </source>
</evidence>
<keyword evidence="8" id="KW-0961">Cell wall biogenesis/degradation</keyword>
<dbReference type="Pfam" id="PF01095">
    <property type="entry name" value="Pectinesterase"/>
    <property type="match status" value="1"/>
</dbReference>
<name>A0AAN9EK60_CROPI</name>
<sequence>MAFKNLAILKVCIFLLLSLLPLLPIVHSHAAPIVPPESICLITTNPSYCKNVIANKNGTIFYYARISIQKSLSRSFKFLNLVNFYLRDQSSLSQPTIRALEDCQFFAKRSFDDLSKTRDTIDKPGELMVTQVENVHTMLSAVLANQHTCLDGLETTASDEIVKNVLSFSLLDDTKLHGVSLDLFVKGWVRKKKKVITSWQHNQRKLKLSNQLRAINDYENIRAKTINKVIVCQDGRGDFTTINDAISAAPDNTSPNNGYFLIYIKAGIYQEYVHVPETKKYLMMIGAGINRTIITGDHNVPDGYTTFDSGTLAVLQNCNIYVRRPMTGQYNVIVAHGEVNPNANSGICIQNATIKAADDFASMVGEVKTYLGRPWMSYSKTIYLQSFIDNLIDPEGWIDSTTYIPIKGFYFAEYNNWGPGSNTKNRKSWPFYHVINANDAAHFTVSNFIHGNAWLPVTEIPFSEGLI</sequence>
<organism evidence="10 11">
    <name type="scientific">Crotalaria pallida</name>
    <name type="common">Smooth rattlebox</name>
    <name type="synonym">Crotalaria striata</name>
    <dbReference type="NCBI Taxonomy" id="3830"/>
    <lineage>
        <taxon>Eukaryota</taxon>
        <taxon>Viridiplantae</taxon>
        <taxon>Streptophyta</taxon>
        <taxon>Embryophyta</taxon>
        <taxon>Tracheophyta</taxon>
        <taxon>Spermatophyta</taxon>
        <taxon>Magnoliopsida</taxon>
        <taxon>eudicotyledons</taxon>
        <taxon>Gunneridae</taxon>
        <taxon>Pentapetalae</taxon>
        <taxon>rosids</taxon>
        <taxon>fabids</taxon>
        <taxon>Fabales</taxon>
        <taxon>Fabaceae</taxon>
        <taxon>Papilionoideae</taxon>
        <taxon>50 kb inversion clade</taxon>
        <taxon>genistoids sensu lato</taxon>
        <taxon>core genistoids</taxon>
        <taxon>Crotalarieae</taxon>
        <taxon>Crotalaria</taxon>
    </lineage>
</organism>
<feature type="domain" description="Pectinesterase inhibitor" evidence="9">
    <location>
        <begin position="31"/>
        <end position="183"/>
    </location>
</feature>
<gene>
    <name evidence="10" type="ORF">RIF29_24332</name>
</gene>
<evidence type="ECO:0000256" key="6">
    <source>
        <dbReference type="ARBA" id="ARBA00022801"/>
    </source>
</evidence>
<protein>
    <recommendedName>
        <fullName evidence="8">Pectinesterase</fullName>
        <ecNumber evidence="8">3.1.1.11</ecNumber>
    </recommendedName>
</protein>
<dbReference type="Pfam" id="PF04043">
    <property type="entry name" value="PMEI"/>
    <property type="match status" value="1"/>
</dbReference>
<dbReference type="EMBL" id="JAYWIO010000005">
    <property type="protein sequence ID" value="KAK7258747.1"/>
    <property type="molecule type" value="Genomic_DNA"/>
</dbReference>
<dbReference type="PROSITE" id="PS00800">
    <property type="entry name" value="PECTINESTERASE_1"/>
    <property type="match status" value="1"/>
</dbReference>
<comment type="similarity">
    <text evidence="3">In the N-terminal section; belongs to the PMEI family.</text>
</comment>
<dbReference type="InterPro" id="IPR006501">
    <property type="entry name" value="Pectinesterase_inhib_dom"/>
</dbReference>
<dbReference type="AlphaFoldDB" id="A0AAN9EK60"/>
<keyword evidence="8" id="KW-0732">Signal</keyword>
<dbReference type="Proteomes" id="UP001372338">
    <property type="component" value="Unassembled WGS sequence"/>
</dbReference>
<comment type="pathway">
    <text evidence="2 8">Glycan metabolism; pectin degradation; 2-dehydro-3-deoxy-D-gluconate from pectin: step 1/5.</text>
</comment>
<comment type="caution">
    <text evidence="10">The sequence shown here is derived from an EMBL/GenBank/DDBJ whole genome shotgun (WGS) entry which is preliminary data.</text>
</comment>
<comment type="function">
    <text evidence="8">Acts in the modification of cell walls via demethylesterification of cell wall pectin.</text>
</comment>
<dbReference type="InterPro" id="IPR012334">
    <property type="entry name" value="Pectin_lyas_fold"/>
</dbReference>
<evidence type="ECO:0000256" key="4">
    <source>
        <dbReference type="ARBA" id="ARBA00007786"/>
    </source>
</evidence>
<keyword evidence="5 8" id="KW-0134">Cell wall</keyword>
<dbReference type="InterPro" id="IPR000070">
    <property type="entry name" value="Pectinesterase_cat"/>
</dbReference>
<dbReference type="SUPFAM" id="SSF101148">
    <property type="entry name" value="Plant invertase/pectin methylesterase inhibitor"/>
    <property type="match status" value="1"/>
</dbReference>
<keyword evidence="8" id="KW-0964">Secreted</keyword>
<dbReference type="PANTHER" id="PTHR31707">
    <property type="entry name" value="PECTINESTERASE"/>
    <property type="match status" value="1"/>
</dbReference>
<feature type="signal peptide" evidence="8">
    <location>
        <begin position="1"/>
        <end position="30"/>
    </location>
</feature>
<keyword evidence="7 8" id="KW-0063">Aspartyl esterase</keyword>
<keyword evidence="6 8" id="KW-0378">Hydrolase</keyword>
<evidence type="ECO:0000256" key="1">
    <source>
        <dbReference type="ARBA" id="ARBA00004191"/>
    </source>
</evidence>
<evidence type="ECO:0000256" key="7">
    <source>
        <dbReference type="ARBA" id="ARBA00023085"/>
    </source>
</evidence>
<keyword evidence="11" id="KW-1185">Reference proteome</keyword>
<accession>A0AAN9EK60</accession>
<comment type="similarity">
    <text evidence="4">In the C-terminal section; belongs to the pectinesterase family.</text>
</comment>
<dbReference type="EC" id="3.1.1.11" evidence="8"/>
<evidence type="ECO:0000313" key="10">
    <source>
        <dbReference type="EMBL" id="KAK7258747.1"/>
    </source>
</evidence>
<evidence type="ECO:0000256" key="2">
    <source>
        <dbReference type="ARBA" id="ARBA00005184"/>
    </source>
</evidence>
<dbReference type="CDD" id="cd15798">
    <property type="entry name" value="PMEI-like_3"/>
    <property type="match status" value="1"/>
</dbReference>
<dbReference type="GO" id="GO:0030599">
    <property type="term" value="F:pectinesterase activity"/>
    <property type="evidence" value="ECO:0007669"/>
    <property type="project" value="UniProtKB-UniRule"/>
</dbReference>
<dbReference type="InterPro" id="IPR011050">
    <property type="entry name" value="Pectin_lyase_fold/virulence"/>
</dbReference>
<comment type="subcellular location">
    <subcellularLocation>
        <location evidence="1 8">Secreted</location>
        <location evidence="1 8">Cell wall</location>
    </subcellularLocation>
</comment>
<evidence type="ECO:0000256" key="5">
    <source>
        <dbReference type="ARBA" id="ARBA00022512"/>
    </source>
</evidence>
<feature type="chain" id="PRO_5042666009" description="Pectinesterase" evidence="8">
    <location>
        <begin position="31"/>
        <end position="467"/>
    </location>
</feature>
<proteinExistence type="inferred from homology"/>